<dbReference type="Pfam" id="PF08284">
    <property type="entry name" value="RVP_2"/>
    <property type="match status" value="1"/>
</dbReference>
<dbReference type="Proteomes" id="UP000321393">
    <property type="component" value="Unassembled WGS sequence"/>
</dbReference>
<dbReference type="Gene3D" id="2.40.70.10">
    <property type="entry name" value="Acid Proteases"/>
    <property type="match status" value="1"/>
</dbReference>
<dbReference type="Proteomes" id="UP000321947">
    <property type="component" value="Unassembled WGS sequence"/>
</dbReference>
<accession>A0A5A7UXX0</accession>
<dbReference type="EMBL" id="SSTD01008307">
    <property type="protein sequence ID" value="TYK16247.1"/>
    <property type="molecule type" value="Genomic_DNA"/>
</dbReference>
<reference evidence="3 4" key="1">
    <citation type="submission" date="2019-08" db="EMBL/GenBank/DDBJ databases">
        <title>Draft genome sequences of two oriental melons (Cucumis melo L. var makuwa).</title>
        <authorList>
            <person name="Kwon S.-Y."/>
        </authorList>
    </citation>
    <scope>NUCLEOTIDE SEQUENCE [LARGE SCALE GENOMIC DNA]</scope>
    <source>
        <strain evidence="4">cv. Chang Bougi</strain>
        <strain evidence="3">cv. SW 3</strain>
        <tissue evidence="1">Leaf</tissue>
    </source>
</reference>
<dbReference type="CDD" id="cd00303">
    <property type="entry name" value="retropepsin_like"/>
    <property type="match status" value="1"/>
</dbReference>
<evidence type="ECO:0000313" key="4">
    <source>
        <dbReference type="Proteomes" id="UP000321947"/>
    </source>
</evidence>
<evidence type="ECO:0000313" key="3">
    <source>
        <dbReference type="Proteomes" id="UP000321393"/>
    </source>
</evidence>
<name>A0A5A7UXX0_CUCMM</name>
<evidence type="ECO:0000313" key="2">
    <source>
        <dbReference type="EMBL" id="TYK16247.1"/>
    </source>
</evidence>
<protein>
    <submittedName>
        <fullName evidence="1">Ty3-gypsy retrotransposon protein</fullName>
    </submittedName>
</protein>
<dbReference type="SUPFAM" id="SSF50630">
    <property type="entry name" value="Acid proteases"/>
    <property type="match status" value="1"/>
</dbReference>
<dbReference type="AlphaFoldDB" id="A0A5A7UXX0"/>
<evidence type="ECO:0000313" key="1">
    <source>
        <dbReference type="EMBL" id="KAA0059036.1"/>
    </source>
</evidence>
<gene>
    <name evidence="2" type="ORF">E5676_scaffold21G00140</name>
    <name evidence="1" type="ORF">E6C27_scaffold233G00610</name>
</gene>
<dbReference type="EMBL" id="SSTE01006607">
    <property type="protein sequence ID" value="KAA0059036.1"/>
    <property type="molecule type" value="Genomic_DNA"/>
</dbReference>
<proteinExistence type="predicted"/>
<dbReference type="InterPro" id="IPR021109">
    <property type="entry name" value="Peptidase_aspartic_dom_sf"/>
</dbReference>
<comment type="caution">
    <text evidence="1">The sequence shown here is derived from an EMBL/GenBank/DDBJ whole genome shotgun (WGS) entry which is preliminary data.</text>
</comment>
<organism evidence="1 3">
    <name type="scientific">Cucumis melo var. makuwa</name>
    <name type="common">Oriental melon</name>
    <dbReference type="NCBI Taxonomy" id="1194695"/>
    <lineage>
        <taxon>Eukaryota</taxon>
        <taxon>Viridiplantae</taxon>
        <taxon>Streptophyta</taxon>
        <taxon>Embryophyta</taxon>
        <taxon>Tracheophyta</taxon>
        <taxon>Spermatophyta</taxon>
        <taxon>Magnoliopsida</taxon>
        <taxon>eudicotyledons</taxon>
        <taxon>Gunneridae</taxon>
        <taxon>Pentapetalae</taxon>
        <taxon>rosids</taxon>
        <taxon>fabids</taxon>
        <taxon>Cucurbitales</taxon>
        <taxon>Cucurbitaceae</taxon>
        <taxon>Benincaseae</taxon>
        <taxon>Cucumis</taxon>
    </lineage>
</organism>
<sequence>MVELKNLEVSEETEIELKTMMGFVAKGTMKLKGLVKGKEVIVLVDSGATHDFIHQAVVEEVNIIIEKDTTFGVTIENGTNRRGRGLCKRVELKLPELIIVADFLVIELGKVDIILGMQWLCTTGSMRVHWLTLTMTFMVGEKQITLKGDPLLIKAECSLKTIQKTWEEEDQGSLLEL</sequence>
<dbReference type="OrthoDB" id="1934862at2759"/>